<sequence>MPRPKRTRQAAKSAPKHTHDDVEEPETRRQSRRTGSMGTRKSTTEEEALQAAIRNQEDALERLANEDVTTTTTTTTTGDDTVDSVEVGRRAATPQRRDTTGLDLGDDMFSNLDDSFAHSLVPGSGRSFDNSSLYGGSSHIKPRSRSRQSSIIGRNDPPIRPSSRGGTTPLMSSSFNIGLFRRRAREPSILGTASKSRPDITSTTQDHGSEPESESEEEDFAPEAESTPINNRRRTRASMRQERLSSPSLPDLPGSRKRKISGVLEPSDRPEKITRSDEVQEVDSDTESELSSLPPPQSDPPRMERPVTPSPEDYAAPPASSGSEDDFWPDIHGLARRKRRPSVANPLDGDLSDVSSPPSLTHSPNYAHTKVAKPRGRSRTRRESPPPLTTAELAKLLPPRRQRKTHNLDDVEYDTSGLGQDQDELSYARSTRRRPNSRAASTRSASRGGRSTTGGALRETRAPATNTRGASRRGRACKTYSRSSSNKENESDGGEENEAEESMFEPLPDDTFDAGTGEPFTGSEELRRAKEFFEEVDRFEMSFEVDDEPEELIDAR</sequence>
<organism evidence="2 3">
    <name type="scientific">Hapsidospora chrysogenum (strain ATCC 11550 / CBS 779.69 / DSM 880 / IAM 14645 / JCM 23072 / IMI 49137)</name>
    <name type="common">Acremonium chrysogenum</name>
    <dbReference type="NCBI Taxonomy" id="857340"/>
    <lineage>
        <taxon>Eukaryota</taxon>
        <taxon>Fungi</taxon>
        <taxon>Dikarya</taxon>
        <taxon>Ascomycota</taxon>
        <taxon>Pezizomycotina</taxon>
        <taxon>Sordariomycetes</taxon>
        <taxon>Hypocreomycetidae</taxon>
        <taxon>Hypocreales</taxon>
        <taxon>Bionectriaceae</taxon>
        <taxon>Hapsidospora</taxon>
    </lineage>
</organism>
<feature type="compositionally biased region" description="Acidic residues" evidence="1">
    <location>
        <begin position="211"/>
        <end position="222"/>
    </location>
</feature>
<dbReference type="EMBL" id="JPKY01000005">
    <property type="protein sequence ID" value="KFH48141.1"/>
    <property type="molecule type" value="Genomic_DNA"/>
</dbReference>
<evidence type="ECO:0000256" key="1">
    <source>
        <dbReference type="SAM" id="MobiDB-lite"/>
    </source>
</evidence>
<evidence type="ECO:0000313" key="3">
    <source>
        <dbReference type="Proteomes" id="UP000029964"/>
    </source>
</evidence>
<feature type="compositionally biased region" description="Basic and acidic residues" evidence="1">
    <location>
        <begin position="17"/>
        <end position="29"/>
    </location>
</feature>
<evidence type="ECO:0000313" key="2">
    <source>
        <dbReference type="EMBL" id="KFH48141.1"/>
    </source>
</evidence>
<gene>
    <name evidence="2" type="ORF">ACRE_011000</name>
</gene>
<feature type="compositionally biased region" description="Polar residues" evidence="1">
    <location>
        <begin position="164"/>
        <end position="176"/>
    </location>
</feature>
<feature type="compositionally biased region" description="Low complexity" evidence="1">
    <location>
        <begin position="67"/>
        <end position="79"/>
    </location>
</feature>
<comment type="caution">
    <text evidence="2">The sequence shown here is derived from an EMBL/GenBank/DDBJ whole genome shotgun (WGS) entry which is preliminary data.</text>
</comment>
<dbReference type="Proteomes" id="UP000029964">
    <property type="component" value="Unassembled WGS sequence"/>
</dbReference>
<reference evidence="3" key="1">
    <citation type="journal article" date="2014" name="Genome Announc.">
        <title>Genome sequence and annotation of Acremonium chrysogenum, producer of the beta-lactam antibiotic cephalosporin C.</title>
        <authorList>
            <person name="Terfehr D."/>
            <person name="Dahlmann T.A."/>
            <person name="Specht T."/>
            <person name="Zadra I."/>
            <person name="Kuernsteiner H."/>
            <person name="Kueck U."/>
        </authorList>
    </citation>
    <scope>NUCLEOTIDE SEQUENCE [LARGE SCALE GENOMIC DNA]</scope>
    <source>
        <strain evidence="3">ATCC 11550 / CBS 779.69 / DSM 880 / IAM 14645 / JCM 23072 / IMI 49137</strain>
    </source>
</reference>
<protein>
    <submittedName>
        <fullName evidence="2">Uncharacterized protein</fullName>
    </submittedName>
</protein>
<feature type="compositionally biased region" description="Polar residues" evidence="1">
    <location>
        <begin position="191"/>
        <end position="206"/>
    </location>
</feature>
<feature type="compositionally biased region" description="Basic and acidic residues" evidence="1">
    <location>
        <begin position="266"/>
        <end position="278"/>
    </location>
</feature>
<feature type="compositionally biased region" description="Polar residues" evidence="1">
    <location>
        <begin position="353"/>
        <end position="366"/>
    </location>
</feature>
<proteinExistence type="predicted"/>
<feature type="compositionally biased region" description="Low complexity" evidence="1">
    <location>
        <begin position="437"/>
        <end position="456"/>
    </location>
</feature>
<feature type="compositionally biased region" description="Basic and acidic residues" evidence="1">
    <location>
        <begin position="55"/>
        <end position="65"/>
    </location>
</feature>
<dbReference type="STRING" id="857340.A0A086TFK9"/>
<accession>A0A086TFK9</accession>
<feature type="compositionally biased region" description="Acidic residues" evidence="1">
    <location>
        <begin position="491"/>
        <end position="512"/>
    </location>
</feature>
<dbReference type="AlphaFoldDB" id="A0A086TFK9"/>
<keyword evidence="3" id="KW-1185">Reference proteome</keyword>
<feature type="compositionally biased region" description="Acidic residues" evidence="1">
    <location>
        <begin position="279"/>
        <end position="288"/>
    </location>
</feature>
<feature type="compositionally biased region" description="Low complexity" evidence="1">
    <location>
        <begin position="244"/>
        <end position="253"/>
    </location>
</feature>
<feature type="compositionally biased region" description="Basic residues" evidence="1">
    <location>
        <begin position="370"/>
        <end position="380"/>
    </location>
</feature>
<dbReference type="HOGENOM" id="CLU_022039_0_0_1"/>
<dbReference type="OrthoDB" id="5423493at2759"/>
<feature type="region of interest" description="Disordered" evidence="1">
    <location>
        <begin position="1"/>
        <end position="522"/>
    </location>
</feature>
<name>A0A086TFK9_HAPC1</name>